<name>A0ABV7H5F2_9BURK</name>
<feature type="domain" description="Malic enzyme NAD-binding" evidence="5">
    <location>
        <begin position="208"/>
        <end position="445"/>
    </location>
</feature>
<comment type="similarity">
    <text evidence="2">In the C-terminal section; belongs to the phosphate acetyltransferase and butyryltransferase family.</text>
</comment>
<dbReference type="CDD" id="cd05311">
    <property type="entry name" value="NAD_bind_2_malic_enz"/>
    <property type="match status" value="1"/>
</dbReference>
<dbReference type="SMART" id="SM00919">
    <property type="entry name" value="Malic_M"/>
    <property type="match status" value="1"/>
</dbReference>
<dbReference type="Gene3D" id="3.40.50.720">
    <property type="entry name" value="NAD(P)-binding Rossmann-like Domain"/>
    <property type="match status" value="1"/>
</dbReference>
<dbReference type="InterPro" id="IPR045213">
    <property type="entry name" value="Malic_NAD-bd_bact_type"/>
</dbReference>
<dbReference type="Pfam" id="PF01515">
    <property type="entry name" value="PTA_PTB"/>
    <property type="match status" value="1"/>
</dbReference>
<comment type="caution">
    <text evidence="7">The sequence shown here is derived from an EMBL/GenBank/DDBJ whole genome shotgun (WGS) entry which is preliminary data.</text>
</comment>
<dbReference type="PANTHER" id="PTHR43237">
    <property type="entry name" value="NADP-DEPENDENT MALIC ENZYME"/>
    <property type="match status" value="1"/>
</dbReference>
<dbReference type="InterPro" id="IPR037062">
    <property type="entry name" value="Malic_N_dom_sf"/>
</dbReference>
<dbReference type="Pfam" id="PF03949">
    <property type="entry name" value="Malic_M"/>
    <property type="match status" value="1"/>
</dbReference>
<protein>
    <submittedName>
        <fullName evidence="7">NADP-dependent malic enzyme</fullName>
    </submittedName>
</protein>
<evidence type="ECO:0000256" key="3">
    <source>
        <dbReference type="ARBA" id="ARBA00023002"/>
    </source>
</evidence>
<gene>
    <name evidence="7" type="ORF">ACFOEN_09350</name>
</gene>
<dbReference type="EMBL" id="JBHRTI010000004">
    <property type="protein sequence ID" value="MFC3147846.1"/>
    <property type="molecule type" value="Genomic_DNA"/>
</dbReference>
<dbReference type="InterPro" id="IPR002505">
    <property type="entry name" value="PTA_PTB"/>
</dbReference>
<dbReference type="InterPro" id="IPR036291">
    <property type="entry name" value="NAD(P)-bd_dom_sf"/>
</dbReference>
<dbReference type="InterPro" id="IPR012302">
    <property type="entry name" value="Malic_NAD-bd"/>
</dbReference>
<dbReference type="Gene3D" id="3.40.50.10950">
    <property type="match status" value="1"/>
</dbReference>
<dbReference type="InterPro" id="IPR042112">
    <property type="entry name" value="P_AcTrfase_dom2"/>
</dbReference>
<dbReference type="Gene3D" id="3.40.50.10750">
    <property type="entry name" value="Isocitrate/Isopropylmalate dehydrogenase-like"/>
    <property type="match status" value="1"/>
</dbReference>
<dbReference type="SMART" id="SM01274">
    <property type="entry name" value="malic"/>
    <property type="match status" value="1"/>
</dbReference>
<dbReference type="SUPFAM" id="SSF53223">
    <property type="entry name" value="Aminoacid dehydrogenase-like, N-terminal domain"/>
    <property type="match status" value="1"/>
</dbReference>
<dbReference type="NCBIfam" id="NF009501">
    <property type="entry name" value="PRK12861.1"/>
    <property type="match status" value="1"/>
</dbReference>
<comment type="similarity">
    <text evidence="1">In the N-terminal section; belongs to the malic enzymes family.</text>
</comment>
<evidence type="ECO:0000313" key="8">
    <source>
        <dbReference type="Proteomes" id="UP001595556"/>
    </source>
</evidence>
<evidence type="ECO:0000256" key="1">
    <source>
        <dbReference type="ARBA" id="ARBA00007686"/>
    </source>
</evidence>
<dbReference type="PANTHER" id="PTHR43237:SF4">
    <property type="entry name" value="NADP-DEPENDENT MALIC ENZYME"/>
    <property type="match status" value="1"/>
</dbReference>
<dbReference type="InterPro" id="IPR046346">
    <property type="entry name" value="Aminoacid_DH-like_N_sf"/>
</dbReference>
<dbReference type="InterPro" id="IPR012188">
    <property type="entry name" value="ME_PTA"/>
</dbReference>
<dbReference type="SUPFAM" id="SSF51735">
    <property type="entry name" value="NAD(P)-binding Rossmann-fold domains"/>
    <property type="match status" value="1"/>
</dbReference>
<dbReference type="InterPro" id="IPR012301">
    <property type="entry name" value="Malic_N_dom"/>
</dbReference>
<dbReference type="RefSeq" id="WP_377303269.1">
    <property type="nucleotide sequence ID" value="NZ_CP180191.1"/>
</dbReference>
<keyword evidence="8" id="KW-1185">Reference proteome</keyword>
<keyword evidence="3" id="KW-0560">Oxidoreductase</keyword>
<feature type="domain" description="Malic enzyme N-terminal" evidence="6">
    <location>
        <begin position="63"/>
        <end position="196"/>
    </location>
</feature>
<evidence type="ECO:0000256" key="2">
    <source>
        <dbReference type="ARBA" id="ARBA00008756"/>
    </source>
</evidence>
<evidence type="ECO:0000256" key="4">
    <source>
        <dbReference type="ARBA" id="ARBA00023268"/>
    </source>
</evidence>
<dbReference type="PIRSF" id="PIRSF036684">
    <property type="entry name" value="ME_PTA"/>
    <property type="match status" value="1"/>
</dbReference>
<dbReference type="Pfam" id="PF00390">
    <property type="entry name" value="malic"/>
    <property type="match status" value="1"/>
</dbReference>
<proteinExistence type="inferred from homology"/>
<reference evidence="8" key="1">
    <citation type="journal article" date="2019" name="Int. J. Syst. Evol. Microbiol.">
        <title>The Global Catalogue of Microorganisms (GCM) 10K type strain sequencing project: providing services to taxonomists for standard genome sequencing and annotation.</title>
        <authorList>
            <consortium name="The Broad Institute Genomics Platform"/>
            <consortium name="The Broad Institute Genome Sequencing Center for Infectious Disease"/>
            <person name="Wu L."/>
            <person name="Ma J."/>
        </authorList>
    </citation>
    <scope>NUCLEOTIDE SEQUENCE [LARGE SCALE GENOMIC DNA]</scope>
    <source>
        <strain evidence="8">KCTC 52168</strain>
    </source>
</reference>
<evidence type="ECO:0000259" key="6">
    <source>
        <dbReference type="SMART" id="SM01274"/>
    </source>
</evidence>
<dbReference type="Proteomes" id="UP001595556">
    <property type="component" value="Unassembled WGS sequence"/>
</dbReference>
<dbReference type="Gene3D" id="3.40.50.10380">
    <property type="entry name" value="Malic enzyme, N-terminal domain"/>
    <property type="match status" value="1"/>
</dbReference>
<evidence type="ECO:0000259" key="5">
    <source>
        <dbReference type="SMART" id="SM00919"/>
    </source>
</evidence>
<dbReference type="InterPro" id="IPR051674">
    <property type="entry name" value="Malate_Decarboxylase"/>
</dbReference>
<organism evidence="7 8">
    <name type="scientific">Piscinibacterium candidicorallinum</name>
    <dbReference type="NCBI Taxonomy" id="1793872"/>
    <lineage>
        <taxon>Bacteria</taxon>
        <taxon>Pseudomonadati</taxon>
        <taxon>Pseudomonadota</taxon>
        <taxon>Betaproteobacteria</taxon>
        <taxon>Burkholderiales</taxon>
        <taxon>Piscinibacterium</taxon>
    </lineage>
</organism>
<evidence type="ECO:0000313" key="7">
    <source>
        <dbReference type="EMBL" id="MFC3147846.1"/>
    </source>
</evidence>
<accession>A0ABV7H5F2</accession>
<keyword evidence="4" id="KW-0511">Multifunctional enzyme</keyword>
<dbReference type="InterPro" id="IPR042113">
    <property type="entry name" value="P_AcTrfase_dom1"/>
</dbReference>
<dbReference type="SUPFAM" id="SSF53659">
    <property type="entry name" value="Isocitrate/Isopropylmalate dehydrogenase-like"/>
    <property type="match status" value="1"/>
</dbReference>
<sequence length="806" mass="87613">MVFLLIGSQYPGTRRDNRFAIDQSPRQPVFGDLNGAFASHPMPTKLDPNLRKAALEYHEQGRPGKIAISATKQLTNQRDLALAYSPGVAAACEEIVADPANAFRYTARGNMVAVITNGTAVLGLGDIGPLAAKPVMEGKAVLFKKFAGIDVFDIEINQKDPDKLIEVIAALEPTFGGINLEDIKAPECFYVERELRKRMKIPVFHDDQHGTAIIVGAAITNGLSVVGKNIKQVKLVASGAGAAALACLDLLVDLGMPRENIWVTDLAGVVYQGRKELMDPDKEVFAQPTDKRTLSEVIQDADIFLGLSAGGVLKGEMVAKMAAKPLIMALANPTPEIMPEEVKAVRDDAIICTGRTDYPNQVNNVLCFPYIFRGALDVGATTITREMEIAAVHAIAQLARAEANEVVAAAYGIANLQFGPEYLIPKPFDPRLIVKISPAVAQAAMDSGVATRPITDMQAYKESLQQFMYHSGSFMKPLFSIARKAQRKRIVYAEGEEERVLRAVQVVLDEGLAEPILIGRPAVIEKRIEKFGLRMKPGVDVELINPEFDPRYRSYWEEYHRLTMRKGVTSHYAQIEMRRRHTLIGSMLIHRGEADGMICGTFGTTALHLHYIDQVIGKRDGAGCYAAMNGLMLPNRTVFLLDTHVNLDPSAEEIAAMTQMAAAEMRRFGIQAKVALLSHSNFGSSNAPSAEKMRQALALLREQAPDLEVDGEMHGDAALDEAQRKALIPDSTLKGEANLLVFPNMDSANIAYNLLKVAAGNNIALGPILLGANAPVHVLTASATVRRIVNMTALTILDANAARPGM</sequence>